<comment type="caution">
    <text evidence="1">The sequence shown here is derived from an EMBL/GenBank/DDBJ whole genome shotgun (WGS) entry which is preliminary data.</text>
</comment>
<dbReference type="OrthoDB" id="7024498at2"/>
<gene>
    <name evidence="1" type="ORF">BGP84_02500</name>
</gene>
<dbReference type="EMBL" id="MINH01000016">
    <property type="protein sequence ID" value="POG12174.1"/>
    <property type="molecule type" value="Genomic_DNA"/>
</dbReference>
<reference evidence="1 2" key="2">
    <citation type="submission" date="2018-03" db="EMBL/GenBank/DDBJ databases">
        <title>Draft genome of Pseudomonas putida strain KH-21-114.</title>
        <authorList>
            <person name="Yoshizawa S."/>
            <person name="Khan N.H."/>
            <person name="Nishimura M."/>
            <person name="Chiura H.X."/>
            <person name="Ogura Y."/>
            <person name="Hayashi T."/>
            <person name="Kogure K."/>
        </authorList>
    </citation>
    <scope>NUCLEOTIDE SEQUENCE [LARGE SCALE GENOMIC DNA]</scope>
    <source>
        <strain evidence="1 2">KH-21-114</strain>
    </source>
</reference>
<protein>
    <submittedName>
        <fullName evidence="1">Uncharacterized protein</fullName>
    </submittedName>
</protein>
<dbReference type="RefSeq" id="WP_103445614.1">
    <property type="nucleotide sequence ID" value="NZ_MINH01000016.1"/>
</dbReference>
<evidence type="ECO:0000313" key="2">
    <source>
        <dbReference type="Proteomes" id="UP000237230"/>
    </source>
</evidence>
<reference evidence="1 2" key="1">
    <citation type="submission" date="2016-08" db="EMBL/GenBank/DDBJ databases">
        <authorList>
            <person name="Seilhamer J.J."/>
        </authorList>
    </citation>
    <scope>NUCLEOTIDE SEQUENCE [LARGE SCALE GENOMIC DNA]</scope>
    <source>
        <strain evidence="1 2">KH-21-114</strain>
    </source>
</reference>
<organism evidence="1 2">
    <name type="scientific">Pseudomonas putida</name>
    <name type="common">Arthrobacter siderocapsulatus</name>
    <dbReference type="NCBI Taxonomy" id="303"/>
    <lineage>
        <taxon>Bacteria</taxon>
        <taxon>Pseudomonadati</taxon>
        <taxon>Pseudomonadota</taxon>
        <taxon>Gammaproteobacteria</taxon>
        <taxon>Pseudomonadales</taxon>
        <taxon>Pseudomonadaceae</taxon>
        <taxon>Pseudomonas</taxon>
    </lineage>
</organism>
<evidence type="ECO:0000313" key="1">
    <source>
        <dbReference type="EMBL" id="POG12174.1"/>
    </source>
</evidence>
<sequence length="186" mass="21187">MFRTDFSAQLYCTTEGYSGYVGVCDRGAAPWSTERDGWLVIRDRFKDNSKDARLLFLFEADYGTRVYYRIRGADDGQGGDLAEGKLGYSLNGYVGFYGISTANKILDHVSPLYAAFATQATVKHWKLEAITEWERYSRSLDGVQLHLRDDQGRRVAAYQDPLNGLEYLNVESGKILTFELHHIKIY</sequence>
<dbReference type="AlphaFoldDB" id="A0A2S3X9A4"/>
<dbReference type="Proteomes" id="UP000237230">
    <property type="component" value="Unassembled WGS sequence"/>
</dbReference>
<proteinExistence type="predicted"/>
<accession>A0A2S3X9A4</accession>
<name>A0A2S3X9A4_PSEPU</name>